<dbReference type="Pfam" id="PF19669">
    <property type="entry name" value="DUF6172"/>
    <property type="match status" value="1"/>
</dbReference>
<organism evidence="1 2">
    <name type="scientific">Colwellia demingiae</name>
    <dbReference type="NCBI Taxonomy" id="89401"/>
    <lineage>
        <taxon>Bacteria</taxon>
        <taxon>Pseudomonadati</taxon>
        <taxon>Pseudomonadota</taxon>
        <taxon>Gammaproteobacteria</taxon>
        <taxon>Alteromonadales</taxon>
        <taxon>Colwelliaceae</taxon>
        <taxon>Colwellia</taxon>
    </lineage>
</organism>
<protein>
    <submittedName>
        <fullName evidence="1">Uncharacterized protein</fullName>
    </submittedName>
</protein>
<dbReference type="OrthoDB" id="9794656at2"/>
<comment type="caution">
    <text evidence="1">The sequence shown here is derived from an EMBL/GenBank/DDBJ whole genome shotgun (WGS) entry which is preliminary data.</text>
</comment>
<dbReference type="Proteomes" id="UP000321822">
    <property type="component" value="Unassembled WGS sequence"/>
</dbReference>
<dbReference type="EMBL" id="VOLT01000016">
    <property type="protein sequence ID" value="TWX63935.1"/>
    <property type="molecule type" value="Genomic_DNA"/>
</dbReference>
<name>A0A5C6Q4T2_9GAMM</name>
<proteinExistence type="predicted"/>
<keyword evidence="2" id="KW-1185">Reference proteome</keyword>
<reference evidence="1 2" key="1">
    <citation type="submission" date="2019-07" db="EMBL/GenBank/DDBJ databases">
        <title>Genomes of sea-ice associated Colwellia species.</title>
        <authorList>
            <person name="Bowman J.P."/>
        </authorList>
    </citation>
    <scope>NUCLEOTIDE SEQUENCE [LARGE SCALE GENOMIC DNA]</scope>
    <source>
        <strain evidence="1 2">ACAM 459</strain>
    </source>
</reference>
<dbReference type="RefSeq" id="WP_146791588.1">
    <property type="nucleotide sequence ID" value="NZ_VOLT01000016.1"/>
</dbReference>
<dbReference type="AlphaFoldDB" id="A0A5C6Q4T2"/>
<dbReference type="InterPro" id="IPR046170">
    <property type="entry name" value="DUF6172"/>
</dbReference>
<evidence type="ECO:0000313" key="2">
    <source>
        <dbReference type="Proteomes" id="UP000321822"/>
    </source>
</evidence>
<gene>
    <name evidence="1" type="ORF">ESZ36_21220</name>
</gene>
<sequence>MKKTFELTHPKVKLERRVDAVKHEVKKYLKRERNKKLPAGADFWDFDCQFGNTKEEAEPVQLSDINKRIDQTQVDGLTSFYIEIEAKEGIRTFTPRDEDESDLED</sequence>
<evidence type="ECO:0000313" key="1">
    <source>
        <dbReference type="EMBL" id="TWX63935.1"/>
    </source>
</evidence>
<accession>A0A5C6Q4T2</accession>